<dbReference type="PANTHER" id="PTHR11081">
    <property type="entry name" value="FLAP ENDONUCLEASE FAMILY MEMBER"/>
    <property type="match status" value="1"/>
</dbReference>
<feature type="domain" description="XPG N-terminal" evidence="3">
    <location>
        <begin position="1"/>
        <end position="90"/>
    </location>
</feature>
<dbReference type="Pfam" id="PF12247">
    <property type="entry name" value="MKT1_N"/>
    <property type="match status" value="1"/>
</dbReference>
<feature type="domain" description="Post-transcriptional regulator MKT1 C-terminal" evidence="4">
    <location>
        <begin position="484"/>
        <end position="695"/>
    </location>
</feature>
<dbReference type="GO" id="GO:0017108">
    <property type="term" value="F:5'-flap endonuclease activity"/>
    <property type="evidence" value="ECO:0007669"/>
    <property type="project" value="TreeGrafter"/>
</dbReference>
<evidence type="ECO:0000256" key="2">
    <source>
        <dbReference type="ARBA" id="ARBA00024023"/>
    </source>
</evidence>
<evidence type="ECO:0000259" key="3">
    <source>
        <dbReference type="Pfam" id="PF00752"/>
    </source>
</evidence>
<dbReference type="EMBL" id="JAOPGA020000001">
    <property type="protein sequence ID" value="KAL0476250.1"/>
    <property type="molecule type" value="Genomic_DNA"/>
</dbReference>
<dbReference type="PANTHER" id="PTHR11081:SF32">
    <property type="entry name" value="POST-TRANSCRIPTIONAL REGULATOR MKT1"/>
    <property type="match status" value="1"/>
</dbReference>
<sequence>MGIKDLNQFLNDRKLINNANISSLHGARIGIDGLHWLRSMDLPKEALQVAMGGIPLTLLNVVEKELEKLNTHNQRKLEITPVFVFNGISVKKPKKDLPGDEHVTYKRRQAWMQYEMNRISEAKSLFLASSQGSVPLDWINVIVQFLKDKGVEVFRAPYLAWAQLAKFLDRDRPLVHAVYGPDEILLFLNQLGPNDAVTHHTRLITKIADGYFEFIDKREILQTTGIANETFLDVCLLSGGFFQKTFPIITSEVNNNNPYKAFSIALDLINSFHGAEQLIQFYGQHNDVVKWDYLNTHLLNRNLIAHHPVLDSNCNCVLLDQKSAPSDMHEILGSRLPNELYYLMSSSLLSPVILSTLIYGATMETTPLVDSKEYRKAVDVINSSFMTIVHDLNDHYKNGKYSLFKWTDNYQETKEWSANNIELSSSQPTHTYPSSYLSQLNKYNKPSCDYSTICKNQPKSASDKSSSSILGPEETKALIYLHSLELLGYFDSSATLKQQGVALASAEIHPELTLLLFELCKNGFMTSHILSPHHKLYITDQNTDQVRFICRVLSLLPLTFESGEKSTQWHAHVNFDLMGFHSIAKIHSKYLRLLLESVGASLVLQKKTTSHNLSKVHQTLPLRSENNTGMGLLAMYLLTNTEFDNANKMFDACVKPFEEFAQVAIPFWEQCVRVVKLAGENYSKVAEDFEKADVVWNAKKNEWKNAKLFKCL</sequence>
<dbReference type="CDD" id="cd09858">
    <property type="entry name" value="PIN_MKT1"/>
    <property type="match status" value="1"/>
</dbReference>
<evidence type="ECO:0000259" key="4">
    <source>
        <dbReference type="Pfam" id="PF12246"/>
    </source>
</evidence>
<dbReference type="Pfam" id="PF00752">
    <property type="entry name" value="XPG_N"/>
    <property type="match status" value="1"/>
</dbReference>
<keyword evidence="1" id="KW-0810">Translation regulation</keyword>
<name>A0AAW2YHM7_9EUKA</name>
<comment type="caution">
    <text evidence="6">The sequence shown here is derived from an EMBL/GenBank/DDBJ whole genome shotgun (WGS) entry which is preliminary data.</text>
</comment>
<evidence type="ECO:0000259" key="5">
    <source>
        <dbReference type="Pfam" id="PF12247"/>
    </source>
</evidence>
<keyword evidence="7" id="KW-1185">Reference proteome</keyword>
<reference evidence="6 7" key="1">
    <citation type="submission" date="2024-03" db="EMBL/GenBank/DDBJ databases">
        <title>The Acrasis kona genome and developmental transcriptomes reveal deep origins of eukaryotic multicellular pathways.</title>
        <authorList>
            <person name="Sheikh S."/>
            <person name="Fu C.-J."/>
            <person name="Brown M.W."/>
            <person name="Baldauf S.L."/>
        </authorList>
    </citation>
    <scope>NUCLEOTIDE SEQUENCE [LARGE SCALE GENOMIC DNA]</scope>
    <source>
        <strain evidence="6 7">ATCC MYA-3509</strain>
    </source>
</reference>
<feature type="domain" description="Post-transcriptional regulator MKT1 N-terminal" evidence="5">
    <location>
        <begin position="325"/>
        <end position="406"/>
    </location>
</feature>
<dbReference type="InterPro" id="IPR022040">
    <property type="entry name" value="MKT1_N"/>
</dbReference>
<dbReference type="Pfam" id="PF12246">
    <property type="entry name" value="MKT1_C"/>
    <property type="match status" value="1"/>
</dbReference>
<dbReference type="GO" id="GO:0006417">
    <property type="term" value="P:regulation of translation"/>
    <property type="evidence" value="ECO:0007669"/>
    <property type="project" value="UniProtKB-KW"/>
</dbReference>
<comment type="similarity">
    <text evidence="2">Belongs to the XPG/RAD2 endonuclease family.</text>
</comment>
<protein>
    <submittedName>
        <fullName evidence="6">Uncharacterized protein</fullName>
    </submittedName>
</protein>
<dbReference type="InterPro" id="IPR006084">
    <property type="entry name" value="XPG/Rad2"/>
</dbReference>
<evidence type="ECO:0000313" key="7">
    <source>
        <dbReference type="Proteomes" id="UP001431209"/>
    </source>
</evidence>
<gene>
    <name evidence="6" type="ORF">AKO1_004212</name>
</gene>
<dbReference type="InterPro" id="IPR006085">
    <property type="entry name" value="XPG_DNA_repair_N"/>
</dbReference>
<dbReference type="SUPFAM" id="SSF88723">
    <property type="entry name" value="PIN domain-like"/>
    <property type="match status" value="1"/>
</dbReference>
<accession>A0AAW2YHM7</accession>
<dbReference type="Proteomes" id="UP001431209">
    <property type="component" value="Unassembled WGS sequence"/>
</dbReference>
<dbReference type="InterPro" id="IPR022039">
    <property type="entry name" value="MKT1_C"/>
</dbReference>
<dbReference type="Gene3D" id="3.40.50.1010">
    <property type="entry name" value="5'-nuclease"/>
    <property type="match status" value="1"/>
</dbReference>
<evidence type="ECO:0000313" key="6">
    <source>
        <dbReference type="EMBL" id="KAL0476250.1"/>
    </source>
</evidence>
<evidence type="ECO:0000256" key="1">
    <source>
        <dbReference type="ARBA" id="ARBA00022845"/>
    </source>
</evidence>
<proteinExistence type="inferred from homology"/>
<dbReference type="InterPro" id="IPR029060">
    <property type="entry name" value="PIN-like_dom_sf"/>
</dbReference>
<organism evidence="6 7">
    <name type="scientific">Acrasis kona</name>
    <dbReference type="NCBI Taxonomy" id="1008807"/>
    <lineage>
        <taxon>Eukaryota</taxon>
        <taxon>Discoba</taxon>
        <taxon>Heterolobosea</taxon>
        <taxon>Tetramitia</taxon>
        <taxon>Eutetramitia</taxon>
        <taxon>Acrasidae</taxon>
        <taxon>Acrasis</taxon>
    </lineage>
</organism>
<dbReference type="AlphaFoldDB" id="A0AAW2YHM7"/>